<dbReference type="Proteomes" id="UP000467240">
    <property type="component" value="Unassembled WGS sequence"/>
</dbReference>
<dbReference type="InterPro" id="IPR029062">
    <property type="entry name" value="Class_I_gatase-like"/>
</dbReference>
<dbReference type="RefSeq" id="WP_158041146.1">
    <property type="nucleotide sequence ID" value="NZ_JACCFV010000001.1"/>
</dbReference>
<evidence type="ECO:0000259" key="1">
    <source>
        <dbReference type="Pfam" id="PF00117"/>
    </source>
</evidence>
<keyword evidence="2" id="KW-0808">Transferase</keyword>
<dbReference type="CDD" id="cd01741">
    <property type="entry name" value="GATase1_1"/>
    <property type="match status" value="1"/>
</dbReference>
<sequence length="235" mass="24831">MTRHALAVRHVAFEDLGILGPVLAEHGFEVELLDAGIDRITAERLREPELVVVLGGPIGVSDTAAYPFLAAERSGLATRMQAGHPTLGVCLGAQLMASALGATVESTGRTEIGYAPLTLTAEGRHSVLAPLDGVPVLHWHGDQFAIPAGARRLAETPGFPNQAFALGDALLGLQFHLEGDHTQIERWLIGHAHELASAGIDPVAVREDAARHGPRLADAARLVFDAWIDTALPAD</sequence>
<evidence type="ECO:0000313" key="2">
    <source>
        <dbReference type="EMBL" id="KAB1655369.1"/>
    </source>
</evidence>
<gene>
    <name evidence="2" type="ORF">F8O01_12145</name>
</gene>
<keyword evidence="3" id="KW-1185">Reference proteome</keyword>
<name>A0A7J5BPX9_9MICO</name>
<dbReference type="Pfam" id="PF00117">
    <property type="entry name" value="GATase"/>
    <property type="match status" value="1"/>
</dbReference>
<dbReference type="Gene3D" id="3.40.50.880">
    <property type="match status" value="1"/>
</dbReference>
<dbReference type="PANTHER" id="PTHR42695:SF5">
    <property type="entry name" value="GLUTAMINE AMIDOTRANSFERASE YLR126C-RELATED"/>
    <property type="match status" value="1"/>
</dbReference>
<protein>
    <submittedName>
        <fullName evidence="2">Glutamine amidotransferase</fullName>
    </submittedName>
</protein>
<feature type="domain" description="Glutamine amidotransferase" evidence="1">
    <location>
        <begin position="24"/>
        <end position="184"/>
    </location>
</feature>
<dbReference type="InterPro" id="IPR044992">
    <property type="entry name" value="ChyE-like"/>
</dbReference>
<dbReference type="NCBIfam" id="NF005458">
    <property type="entry name" value="PRK07053.1"/>
    <property type="match status" value="1"/>
</dbReference>
<reference evidence="2 3" key="1">
    <citation type="submission" date="2019-09" db="EMBL/GenBank/DDBJ databases">
        <title>Phylogeny of genus Pseudoclavibacter and closely related genus.</title>
        <authorList>
            <person name="Li Y."/>
        </authorList>
    </citation>
    <scope>NUCLEOTIDE SEQUENCE [LARGE SCALE GENOMIC DNA]</scope>
    <source>
        <strain evidence="2 3">DSM 23821</strain>
    </source>
</reference>
<dbReference type="EMBL" id="WBJZ01000015">
    <property type="protein sequence ID" value="KAB1655369.1"/>
    <property type="molecule type" value="Genomic_DNA"/>
</dbReference>
<keyword evidence="2" id="KW-0315">Glutamine amidotransferase</keyword>
<dbReference type="OrthoDB" id="5196541at2"/>
<accession>A0A7J5BPX9</accession>
<dbReference type="AlphaFoldDB" id="A0A7J5BPX9"/>
<dbReference type="SUPFAM" id="SSF52317">
    <property type="entry name" value="Class I glutamine amidotransferase-like"/>
    <property type="match status" value="1"/>
</dbReference>
<dbReference type="GO" id="GO:0005829">
    <property type="term" value="C:cytosol"/>
    <property type="evidence" value="ECO:0007669"/>
    <property type="project" value="TreeGrafter"/>
</dbReference>
<comment type="caution">
    <text evidence="2">The sequence shown here is derived from an EMBL/GenBank/DDBJ whole genome shotgun (WGS) entry which is preliminary data.</text>
</comment>
<evidence type="ECO:0000313" key="3">
    <source>
        <dbReference type="Proteomes" id="UP000467240"/>
    </source>
</evidence>
<organism evidence="2 3">
    <name type="scientific">Pseudoclavibacter chungangensis</name>
    <dbReference type="NCBI Taxonomy" id="587635"/>
    <lineage>
        <taxon>Bacteria</taxon>
        <taxon>Bacillati</taxon>
        <taxon>Actinomycetota</taxon>
        <taxon>Actinomycetes</taxon>
        <taxon>Micrococcales</taxon>
        <taxon>Microbacteriaceae</taxon>
        <taxon>Pseudoclavibacter</taxon>
    </lineage>
</organism>
<dbReference type="InterPro" id="IPR017926">
    <property type="entry name" value="GATASE"/>
</dbReference>
<proteinExistence type="predicted"/>
<dbReference type="PANTHER" id="PTHR42695">
    <property type="entry name" value="GLUTAMINE AMIDOTRANSFERASE YLR126C-RELATED"/>
    <property type="match status" value="1"/>
</dbReference>
<dbReference type="GO" id="GO:0016740">
    <property type="term" value="F:transferase activity"/>
    <property type="evidence" value="ECO:0007669"/>
    <property type="project" value="UniProtKB-KW"/>
</dbReference>
<dbReference type="PROSITE" id="PS51273">
    <property type="entry name" value="GATASE_TYPE_1"/>
    <property type="match status" value="1"/>
</dbReference>